<dbReference type="PANTHER" id="PTHR41146:SF1">
    <property type="entry name" value="DIURETIC HORMONE CLASS 2"/>
    <property type="match status" value="1"/>
</dbReference>
<dbReference type="EMBL" id="JAHWGI010001243">
    <property type="protein sequence ID" value="KAK3926121.1"/>
    <property type="molecule type" value="Genomic_DNA"/>
</dbReference>
<gene>
    <name evidence="5" type="ORF">KUF71_014370</name>
</gene>
<evidence type="ECO:0000313" key="6">
    <source>
        <dbReference type="Proteomes" id="UP001219518"/>
    </source>
</evidence>
<keyword evidence="3" id="KW-0964">Secreted</keyword>
<comment type="similarity">
    <text evidence="2">Belongs to the diuretic hormone class 2 family.</text>
</comment>
<evidence type="ECO:0000256" key="4">
    <source>
        <dbReference type="SAM" id="MobiDB-lite"/>
    </source>
</evidence>
<reference evidence="5" key="1">
    <citation type="submission" date="2021-07" db="EMBL/GenBank/DDBJ databases">
        <authorList>
            <person name="Catto M.A."/>
            <person name="Jacobson A."/>
            <person name="Kennedy G."/>
            <person name="Labadie P."/>
            <person name="Hunt B.G."/>
            <person name="Srinivasan R."/>
        </authorList>
    </citation>
    <scope>NUCLEOTIDE SEQUENCE</scope>
    <source>
        <strain evidence="5">PL_HMW_Pooled</strain>
        <tissue evidence="5">Head</tissue>
    </source>
</reference>
<evidence type="ECO:0000313" key="5">
    <source>
        <dbReference type="EMBL" id="KAK3926121.1"/>
    </source>
</evidence>
<dbReference type="GO" id="GO:0008613">
    <property type="term" value="F:diuretic hormone activity"/>
    <property type="evidence" value="ECO:0007669"/>
    <property type="project" value="InterPro"/>
</dbReference>
<dbReference type="Proteomes" id="UP001219518">
    <property type="component" value="Unassembled WGS sequence"/>
</dbReference>
<protein>
    <submittedName>
        <fullName evidence="5">Diuretic hormone class 2</fullName>
    </submittedName>
</protein>
<dbReference type="GO" id="GO:0007589">
    <property type="term" value="P:body fluid secretion"/>
    <property type="evidence" value="ECO:0007669"/>
    <property type="project" value="InterPro"/>
</dbReference>
<evidence type="ECO:0000256" key="2">
    <source>
        <dbReference type="ARBA" id="ARBA00007773"/>
    </source>
</evidence>
<organism evidence="5 6">
    <name type="scientific">Frankliniella fusca</name>
    <dbReference type="NCBI Taxonomy" id="407009"/>
    <lineage>
        <taxon>Eukaryota</taxon>
        <taxon>Metazoa</taxon>
        <taxon>Ecdysozoa</taxon>
        <taxon>Arthropoda</taxon>
        <taxon>Hexapoda</taxon>
        <taxon>Insecta</taxon>
        <taxon>Pterygota</taxon>
        <taxon>Neoptera</taxon>
        <taxon>Paraneoptera</taxon>
        <taxon>Thysanoptera</taxon>
        <taxon>Terebrantia</taxon>
        <taxon>Thripoidea</taxon>
        <taxon>Thripidae</taxon>
        <taxon>Frankliniella</taxon>
    </lineage>
</organism>
<dbReference type="AlphaFoldDB" id="A0AAE1LMU8"/>
<feature type="region of interest" description="Disordered" evidence="4">
    <location>
        <begin position="135"/>
        <end position="155"/>
    </location>
</feature>
<name>A0AAE1LMU8_9NEOP</name>
<sequence>MAPWSKALELQPKGPRFESTQSNVLICAFHPSRSYSAMQTSTVVLVAVLAMAALVTAVRAAPMGGEPVYNYARPGEIDAEDLVELLKRIAQELRRPEQGLQEAKRGMDFGLSRGFSGAGAAKHLMGLAAANFAGGPGRRRRSPAAAPAAPAAPQL</sequence>
<comment type="subcellular location">
    <subcellularLocation>
        <location evidence="1">Secreted</location>
    </subcellularLocation>
</comment>
<evidence type="ECO:0000256" key="1">
    <source>
        <dbReference type="ARBA" id="ARBA00004613"/>
    </source>
</evidence>
<reference evidence="5" key="2">
    <citation type="journal article" date="2023" name="BMC Genomics">
        <title>Pest status, molecular evolution, and epigenetic factors derived from the genome assembly of Frankliniella fusca, a thysanopteran phytovirus vector.</title>
        <authorList>
            <person name="Catto M.A."/>
            <person name="Labadie P.E."/>
            <person name="Jacobson A.L."/>
            <person name="Kennedy G.G."/>
            <person name="Srinivasan R."/>
            <person name="Hunt B.G."/>
        </authorList>
    </citation>
    <scope>NUCLEOTIDE SEQUENCE</scope>
    <source>
        <strain evidence="5">PL_HMW_Pooled</strain>
    </source>
</reference>
<feature type="compositionally biased region" description="Low complexity" evidence="4">
    <location>
        <begin position="143"/>
        <end position="155"/>
    </location>
</feature>
<dbReference type="InterPro" id="IPR034439">
    <property type="entry name" value="DH2-like"/>
</dbReference>
<keyword evidence="6" id="KW-1185">Reference proteome</keyword>
<comment type="caution">
    <text evidence="5">The sequence shown here is derived from an EMBL/GenBank/DDBJ whole genome shotgun (WGS) entry which is preliminary data.</text>
</comment>
<dbReference type="GO" id="GO:0005615">
    <property type="term" value="C:extracellular space"/>
    <property type="evidence" value="ECO:0007669"/>
    <property type="project" value="TreeGrafter"/>
</dbReference>
<dbReference type="GO" id="GO:0001664">
    <property type="term" value="F:G protein-coupled receptor binding"/>
    <property type="evidence" value="ECO:0007669"/>
    <property type="project" value="TreeGrafter"/>
</dbReference>
<evidence type="ECO:0000256" key="3">
    <source>
        <dbReference type="ARBA" id="ARBA00022525"/>
    </source>
</evidence>
<accession>A0AAE1LMU8</accession>
<dbReference type="PANTHER" id="PTHR41146">
    <property type="entry name" value="DIURETIC HORMONE CLASS 2"/>
    <property type="match status" value="1"/>
</dbReference>
<proteinExistence type="inferred from homology"/>